<sequence>MMIDTHCHINMMVKSEFDRLLSPQECSEAQSIINQAQDAGVSYIINVGTSLIESINCLTLAQRYPATTFAAVGIHPNDATSLWKQEITELEKLIESNGNSIVAVGECGLDYHYPGYNKSMQYDVFKAHIELALRHNKTLIVHTRDAIDDTMSILEPYKYDLKRTVIHCYSESVLYAQTLTEWGFYLGIDAPITYPKNQTLKDVVAAIDISSLVLETDAPFLPPQSMRGKKNHPAYLAAVAQEIAQIKQVSYEYICQQTTRNACTLFNLKEPSWNLKG</sequence>
<evidence type="ECO:0000256" key="2">
    <source>
        <dbReference type="ARBA" id="ARBA00022801"/>
    </source>
</evidence>
<feature type="binding site" evidence="3">
    <location>
        <position position="8"/>
    </location>
    <ligand>
        <name>a divalent metal cation</name>
        <dbReference type="ChEBI" id="CHEBI:60240"/>
        <label>1</label>
    </ligand>
</feature>
<dbReference type="eggNOG" id="COG0084">
    <property type="taxonomic scope" value="Bacteria"/>
</dbReference>
<dbReference type="FunFam" id="3.20.20.140:FF:000005">
    <property type="entry name" value="TatD family hydrolase"/>
    <property type="match status" value="1"/>
</dbReference>
<dbReference type="PANTHER" id="PTHR46124">
    <property type="entry name" value="D-AMINOACYL-TRNA DEACYLASE"/>
    <property type="match status" value="1"/>
</dbReference>
<feature type="binding site" evidence="3">
    <location>
        <position position="217"/>
    </location>
    <ligand>
        <name>a divalent metal cation</name>
        <dbReference type="ChEBI" id="CHEBI:60240"/>
        <label>1</label>
    </ligand>
</feature>
<dbReference type="PIRSF" id="PIRSF005902">
    <property type="entry name" value="DNase_TatD"/>
    <property type="match status" value="1"/>
</dbReference>
<dbReference type="PROSITE" id="PS01091">
    <property type="entry name" value="TATD_3"/>
    <property type="match status" value="1"/>
</dbReference>
<proteinExistence type="predicted"/>
<keyword evidence="1 3" id="KW-0479">Metal-binding</keyword>
<feature type="binding site" evidence="3">
    <location>
        <position position="142"/>
    </location>
    <ligand>
        <name>a divalent metal cation</name>
        <dbReference type="ChEBI" id="CHEBI:60240"/>
        <label>2</label>
    </ligand>
</feature>
<organism evidence="4 5">
    <name type="scientific">candidate division TM6 bacterium JCVI TM6SC1</name>
    <dbReference type="NCBI Taxonomy" id="1306947"/>
    <lineage>
        <taxon>Bacteria</taxon>
        <taxon>Candidatus Babelota</taxon>
        <taxon>Vermiphilus</taxon>
    </lineage>
</organism>
<dbReference type="Pfam" id="PF01026">
    <property type="entry name" value="TatD_DNase"/>
    <property type="match status" value="1"/>
</dbReference>
<dbReference type="InterPro" id="IPR001130">
    <property type="entry name" value="TatD-like"/>
</dbReference>
<feature type="binding site" evidence="3">
    <location>
        <position position="167"/>
    </location>
    <ligand>
        <name>a divalent metal cation</name>
        <dbReference type="ChEBI" id="CHEBI:60240"/>
        <label>2</label>
    </ligand>
</feature>
<dbReference type="GO" id="GO:0016788">
    <property type="term" value="F:hydrolase activity, acting on ester bonds"/>
    <property type="evidence" value="ECO:0007669"/>
    <property type="project" value="InterPro"/>
</dbReference>
<dbReference type="GO" id="GO:0046872">
    <property type="term" value="F:metal ion binding"/>
    <property type="evidence" value="ECO:0007669"/>
    <property type="project" value="UniProtKB-KW"/>
</dbReference>
<dbReference type="EMBL" id="ARQD01000002">
    <property type="protein sequence ID" value="KIX85327.1"/>
    <property type="molecule type" value="Genomic_DNA"/>
</dbReference>
<dbReference type="Proteomes" id="UP000032214">
    <property type="component" value="Unassembled WGS sequence"/>
</dbReference>
<dbReference type="PROSITE" id="PS01137">
    <property type="entry name" value="TATD_1"/>
    <property type="match status" value="1"/>
</dbReference>
<dbReference type="InterPro" id="IPR015991">
    <property type="entry name" value="TatD/YcfH-like"/>
</dbReference>
<gene>
    <name evidence="4" type="ORF">J120_03425</name>
</gene>
<feature type="binding site" evidence="3">
    <location>
        <position position="106"/>
    </location>
    <ligand>
        <name>a divalent metal cation</name>
        <dbReference type="ChEBI" id="CHEBI:60240"/>
        <label>1</label>
    </ligand>
</feature>
<accession>A0A0D2K529</accession>
<dbReference type="NCBIfam" id="TIGR00010">
    <property type="entry name" value="YchF/TatD family DNA exonuclease"/>
    <property type="match status" value="1"/>
</dbReference>
<reference evidence="4 5" key="1">
    <citation type="journal article" date="2013" name="Proc. Natl. Acad. Sci. U.S.A.">
        <title>Candidate phylum TM6 genome recovered from a hospital sink biofilm provides genomic insights into this uncultivated phylum.</title>
        <authorList>
            <person name="McLean J.S."/>
            <person name="Lombardo M.J."/>
            <person name="Badger J.H."/>
            <person name="Edlund A."/>
            <person name="Novotny M."/>
            <person name="Yee-Greenbaum J."/>
            <person name="Vyahhi N."/>
            <person name="Hall A.P."/>
            <person name="Yang Y."/>
            <person name="Dupont C.L."/>
            <person name="Ziegler M.G."/>
            <person name="Chitsaz H."/>
            <person name="Allen A.E."/>
            <person name="Yooseph S."/>
            <person name="Tesler G."/>
            <person name="Pevzner P.A."/>
            <person name="Friedman R.M."/>
            <person name="Nealson K.H."/>
            <person name="Venter J.C."/>
            <person name="Lasken R.S."/>
        </authorList>
    </citation>
    <scope>NUCLEOTIDE SEQUENCE [LARGE SCALE GENOMIC DNA]</scope>
    <source>
        <strain evidence="4 5">TM6SC1</strain>
    </source>
</reference>
<evidence type="ECO:0000256" key="3">
    <source>
        <dbReference type="PIRSR" id="PIRSR005902-1"/>
    </source>
</evidence>
<protein>
    <recommendedName>
        <fullName evidence="6">Hydrolase TatD</fullName>
    </recommendedName>
</protein>
<evidence type="ECO:0000313" key="4">
    <source>
        <dbReference type="EMBL" id="KIX85327.1"/>
    </source>
</evidence>
<dbReference type="GO" id="GO:0004536">
    <property type="term" value="F:DNA nuclease activity"/>
    <property type="evidence" value="ECO:0007669"/>
    <property type="project" value="InterPro"/>
</dbReference>
<dbReference type="InterPro" id="IPR032466">
    <property type="entry name" value="Metal_Hydrolase"/>
</dbReference>
<evidence type="ECO:0000313" key="5">
    <source>
        <dbReference type="Proteomes" id="UP000032214"/>
    </source>
</evidence>
<dbReference type="Gene3D" id="3.20.20.140">
    <property type="entry name" value="Metal-dependent hydrolases"/>
    <property type="match status" value="1"/>
</dbReference>
<dbReference type="AlphaFoldDB" id="A0A0D2K529"/>
<dbReference type="CDD" id="cd01310">
    <property type="entry name" value="TatD_DNAse"/>
    <property type="match status" value="1"/>
</dbReference>
<dbReference type="InterPro" id="IPR018228">
    <property type="entry name" value="DNase_TatD-rel_CS"/>
</dbReference>
<evidence type="ECO:0008006" key="6">
    <source>
        <dbReference type="Google" id="ProtNLM"/>
    </source>
</evidence>
<name>A0A0D2K529_9BACT</name>
<dbReference type="PANTHER" id="PTHR46124:SF2">
    <property type="entry name" value="D-AMINOACYL-TRNA DEACYLASE"/>
    <property type="match status" value="1"/>
</dbReference>
<keyword evidence="5" id="KW-1185">Reference proteome</keyword>
<dbReference type="SUPFAM" id="SSF51556">
    <property type="entry name" value="Metallo-dependent hydrolases"/>
    <property type="match status" value="1"/>
</dbReference>
<feature type="binding site" evidence="3">
    <location>
        <position position="6"/>
    </location>
    <ligand>
        <name>a divalent metal cation</name>
        <dbReference type="ChEBI" id="CHEBI:60240"/>
        <label>1</label>
    </ligand>
</feature>
<keyword evidence="2" id="KW-0378">Hydrolase</keyword>
<dbReference type="STRING" id="1306947.J120_03425"/>
<evidence type="ECO:0000256" key="1">
    <source>
        <dbReference type="ARBA" id="ARBA00022723"/>
    </source>
</evidence>
<comment type="caution">
    <text evidence="4">The sequence shown here is derived from an EMBL/GenBank/DDBJ whole genome shotgun (WGS) entry which is preliminary data.</text>
</comment>